<feature type="transmembrane region" description="Helical" evidence="6">
    <location>
        <begin position="204"/>
        <end position="224"/>
    </location>
</feature>
<feature type="domain" description="Membrane transport protein MMPL" evidence="7">
    <location>
        <begin position="112"/>
        <end position="368"/>
    </location>
</feature>
<comment type="subcellular location">
    <subcellularLocation>
        <location evidence="1">Cell membrane</location>
        <topology evidence="1">Multi-pass membrane protein</topology>
    </subcellularLocation>
</comment>
<evidence type="ECO:0000256" key="6">
    <source>
        <dbReference type="SAM" id="Phobius"/>
    </source>
</evidence>
<keyword evidence="9" id="KW-1185">Reference proteome</keyword>
<dbReference type="PANTHER" id="PTHR33406">
    <property type="entry name" value="MEMBRANE PROTEIN MJ1562-RELATED"/>
    <property type="match status" value="1"/>
</dbReference>
<keyword evidence="3 6" id="KW-0812">Transmembrane</keyword>
<dbReference type="InterPro" id="IPR004869">
    <property type="entry name" value="MMPL_dom"/>
</dbReference>
<dbReference type="InterPro" id="IPR050545">
    <property type="entry name" value="Mycobact_MmpL"/>
</dbReference>
<dbReference type="PATRIC" id="fig|29422.6.peg.1581"/>
<protein>
    <submittedName>
        <fullName evidence="8">Membrane protein YdfJ</fullName>
    </submittedName>
</protein>
<dbReference type="STRING" id="29422.Lbru_1494"/>
<reference evidence="8 9" key="1">
    <citation type="submission" date="2015-11" db="EMBL/GenBank/DDBJ databases">
        <title>Genomic analysis of 38 Legionella species identifies large and diverse effector repertoires.</title>
        <authorList>
            <person name="Burstein D."/>
            <person name="Amaro F."/>
            <person name="Zusman T."/>
            <person name="Lifshitz Z."/>
            <person name="Cohen O."/>
            <person name="Gilbert J.A."/>
            <person name="Pupko T."/>
            <person name="Shuman H.A."/>
            <person name="Segal G."/>
        </authorList>
    </citation>
    <scope>NUCLEOTIDE SEQUENCE [LARGE SCALE GENOMIC DNA]</scope>
    <source>
        <strain evidence="8 9">ATCC 43878</strain>
    </source>
</reference>
<feature type="transmembrane region" description="Helical" evidence="6">
    <location>
        <begin position="281"/>
        <end position="301"/>
    </location>
</feature>
<evidence type="ECO:0000259" key="7">
    <source>
        <dbReference type="Pfam" id="PF03176"/>
    </source>
</evidence>
<feature type="transmembrane region" description="Helical" evidence="6">
    <location>
        <begin position="694"/>
        <end position="715"/>
    </location>
</feature>
<dbReference type="PANTHER" id="PTHR33406:SF13">
    <property type="entry name" value="MEMBRANE PROTEIN YDFJ"/>
    <property type="match status" value="1"/>
</dbReference>
<evidence type="ECO:0000256" key="2">
    <source>
        <dbReference type="ARBA" id="ARBA00022475"/>
    </source>
</evidence>
<evidence type="ECO:0000256" key="4">
    <source>
        <dbReference type="ARBA" id="ARBA00022989"/>
    </source>
</evidence>
<organism evidence="8 9">
    <name type="scientific">Legionella brunensis</name>
    <dbReference type="NCBI Taxonomy" id="29422"/>
    <lineage>
        <taxon>Bacteria</taxon>
        <taxon>Pseudomonadati</taxon>
        <taxon>Pseudomonadota</taxon>
        <taxon>Gammaproteobacteria</taxon>
        <taxon>Legionellales</taxon>
        <taxon>Legionellaceae</taxon>
        <taxon>Legionella</taxon>
    </lineage>
</organism>
<dbReference type="GO" id="GO:0005886">
    <property type="term" value="C:plasma membrane"/>
    <property type="evidence" value="ECO:0007669"/>
    <property type="project" value="UniProtKB-SubCell"/>
</dbReference>
<dbReference type="EMBL" id="LNXV01000011">
    <property type="protein sequence ID" value="KTC84133.1"/>
    <property type="molecule type" value="Genomic_DNA"/>
</dbReference>
<dbReference type="Pfam" id="PF03176">
    <property type="entry name" value="MMPL"/>
    <property type="match status" value="2"/>
</dbReference>
<dbReference type="SUPFAM" id="SSF82866">
    <property type="entry name" value="Multidrug efflux transporter AcrB transmembrane domain"/>
    <property type="match status" value="2"/>
</dbReference>
<feature type="transmembrane region" description="Helical" evidence="6">
    <location>
        <begin position="12"/>
        <end position="35"/>
    </location>
</feature>
<feature type="transmembrane region" description="Helical" evidence="6">
    <location>
        <begin position="554"/>
        <end position="574"/>
    </location>
</feature>
<feature type="transmembrane region" description="Helical" evidence="6">
    <location>
        <begin position="581"/>
        <end position="601"/>
    </location>
</feature>
<evidence type="ECO:0000256" key="3">
    <source>
        <dbReference type="ARBA" id="ARBA00022692"/>
    </source>
</evidence>
<name>A0A0W0SMF0_9GAMM</name>
<sequence length="741" mass="83417">MQNHVFYRLGKIIYPLRWYLIVWWLFFVVACIPFLPNVISPFKTTGFIDESSESAKAEEYLNKKLEYNNVNKFLIIYKSPNLLASNPLFIKKIKKSLLELKDFPIKHEIFFPNNNKKQISKDKHTAYVVVMVKGSKPLDARLLSQFEAAIKKPSNMAVSLGGQAIFVKDVNKQTQTDLYRADFIATPVAIITLIFIFGSLVAALLPIVLGGGCALIILTILYFLGHVCTLSIFTLNIALLLGLCLSLDYSLFVISRFREELHNGVTIREAIAITEETAGKAIFFSGLAVFVSLSALFLFPVNILFSVAVGGLVAVGIAAGTAIILLPAILAVLNTRINLLSVRFGRKNKIKHFKFWHWLAEKVTKRPLVFFFPILIFLLLLGYPLLSAKFGVSDYKILPKNSESRDFFNTYSEKFNVQTLTPILVLIQTPHSYILSKNNISHMYNLAQQLKANSDIDQINSVVTTDSKLTKKQYYDLYNLHRKLLDNNLKQLLATTTSYSFTVMSVVSKYNINSPQTKELITNLRDTKMASGMKMQLTGTPVINVEVLESISRILPFAILWVIVFTYLILLILLRSLLLPVKAIIMNLLSLSACYGALVLVFQDGYLAQYLNFEPQGMLDISLLVIIFCALFGFSMDYEVFLLTRIKEAHEESGNNNNSIVFGIERSSRIITSAAVIVIFICGSFLVADVLMVKAFGLGIAVAIFVDAFLIRTLLVPSTMALLKTWNWYLPKWLDRFLPVL</sequence>
<dbReference type="AlphaFoldDB" id="A0A0W0SMF0"/>
<proteinExistence type="predicted"/>
<evidence type="ECO:0000313" key="9">
    <source>
        <dbReference type="Proteomes" id="UP000054742"/>
    </source>
</evidence>
<feature type="transmembrane region" description="Helical" evidence="6">
    <location>
        <begin position="621"/>
        <end position="643"/>
    </location>
</feature>
<accession>A0A0W0SMF0</accession>
<feature type="transmembrane region" description="Helical" evidence="6">
    <location>
        <begin position="368"/>
        <end position="386"/>
    </location>
</feature>
<feature type="transmembrane region" description="Helical" evidence="6">
    <location>
        <begin position="307"/>
        <end position="333"/>
    </location>
</feature>
<gene>
    <name evidence="8" type="primary">ydfJ</name>
    <name evidence="8" type="ORF">Lbru_1494</name>
</gene>
<dbReference type="RefSeq" id="WP_058441563.1">
    <property type="nucleotide sequence ID" value="NZ_CAAAHU010000003.1"/>
</dbReference>
<evidence type="ECO:0000256" key="1">
    <source>
        <dbReference type="ARBA" id="ARBA00004651"/>
    </source>
</evidence>
<feature type="domain" description="Membrane transport protein MMPL" evidence="7">
    <location>
        <begin position="397"/>
        <end position="732"/>
    </location>
</feature>
<feature type="transmembrane region" description="Helical" evidence="6">
    <location>
        <begin position="670"/>
        <end position="688"/>
    </location>
</feature>
<dbReference type="Gene3D" id="1.20.1640.10">
    <property type="entry name" value="Multidrug efflux transporter AcrB transmembrane domain"/>
    <property type="match status" value="2"/>
</dbReference>
<dbReference type="OrthoDB" id="7051771at2"/>
<keyword evidence="2" id="KW-1003">Cell membrane</keyword>
<evidence type="ECO:0000256" key="5">
    <source>
        <dbReference type="ARBA" id="ARBA00023136"/>
    </source>
</evidence>
<keyword evidence="4 6" id="KW-1133">Transmembrane helix</keyword>
<evidence type="ECO:0000313" key="8">
    <source>
        <dbReference type="EMBL" id="KTC84133.1"/>
    </source>
</evidence>
<dbReference type="Proteomes" id="UP000054742">
    <property type="component" value="Unassembled WGS sequence"/>
</dbReference>
<comment type="caution">
    <text evidence="8">The sequence shown here is derived from an EMBL/GenBank/DDBJ whole genome shotgun (WGS) entry which is preliminary data.</text>
</comment>
<keyword evidence="5 6" id="KW-0472">Membrane</keyword>
<feature type="transmembrane region" description="Helical" evidence="6">
    <location>
        <begin position="178"/>
        <end position="197"/>
    </location>
</feature>
<feature type="transmembrane region" description="Helical" evidence="6">
    <location>
        <begin position="230"/>
        <end position="254"/>
    </location>
</feature>